<feature type="coiled-coil region" evidence="1">
    <location>
        <begin position="1005"/>
        <end position="1074"/>
    </location>
</feature>
<dbReference type="GeneID" id="66082474"/>
<feature type="region of interest" description="Disordered" evidence="2">
    <location>
        <begin position="703"/>
        <end position="727"/>
    </location>
</feature>
<keyword evidence="4" id="KW-1185">Reference proteome</keyword>
<reference evidence="3" key="1">
    <citation type="journal article" date="2021" name="Genome Biol. Evol.">
        <title>The assembled and annotated genome of the fairy-ring fungus Marasmius oreades.</title>
        <authorList>
            <person name="Hiltunen M."/>
            <person name="Ament-Velasquez S.L."/>
            <person name="Johannesson H."/>
        </authorList>
    </citation>
    <scope>NUCLEOTIDE SEQUENCE</scope>
    <source>
        <strain evidence="3">03SP1</strain>
    </source>
</reference>
<evidence type="ECO:0000256" key="1">
    <source>
        <dbReference type="SAM" id="Coils"/>
    </source>
</evidence>
<feature type="compositionally biased region" description="Basic residues" evidence="2">
    <location>
        <begin position="60"/>
        <end position="69"/>
    </location>
</feature>
<feature type="region of interest" description="Disordered" evidence="2">
    <location>
        <begin position="218"/>
        <end position="282"/>
    </location>
</feature>
<evidence type="ECO:0000313" key="4">
    <source>
        <dbReference type="Proteomes" id="UP001049176"/>
    </source>
</evidence>
<gene>
    <name evidence="3" type="ORF">E1B28_013399</name>
</gene>
<feature type="compositionally biased region" description="Basic and acidic residues" evidence="2">
    <location>
        <begin position="340"/>
        <end position="363"/>
    </location>
</feature>
<feature type="compositionally biased region" description="Low complexity" evidence="2">
    <location>
        <begin position="100"/>
        <end position="121"/>
    </location>
</feature>
<feature type="compositionally biased region" description="Basic and acidic residues" evidence="2">
    <location>
        <begin position="1235"/>
        <end position="1248"/>
    </location>
</feature>
<feature type="compositionally biased region" description="Polar residues" evidence="2">
    <location>
        <begin position="271"/>
        <end position="282"/>
    </location>
</feature>
<feature type="region of interest" description="Disordered" evidence="2">
    <location>
        <begin position="1078"/>
        <end position="1259"/>
    </location>
</feature>
<dbReference type="AlphaFoldDB" id="A0A9P7RQX3"/>
<feature type="compositionally biased region" description="Polar residues" evidence="2">
    <location>
        <begin position="1144"/>
        <end position="1158"/>
    </location>
</feature>
<dbReference type="KEGG" id="more:E1B28_013399"/>
<feature type="compositionally biased region" description="Polar residues" evidence="2">
    <location>
        <begin position="1172"/>
        <end position="1195"/>
    </location>
</feature>
<proteinExistence type="predicted"/>
<dbReference type="Gene3D" id="1.10.287.1490">
    <property type="match status" value="1"/>
</dbReference>
<feature type="compositionally biased region" description="Polar residues" evidence="2">
    <location>
        <begin position="1100"/>
        <end position="1109"/>
    </location>
</feature>
<dbReference type="Proteomes" id="UP001049176">
    <property type="component" value="Chromosome 9"/>
</dbReference>
<comment type="caution">
    <text evidence="3">The sequence shown here is derived from an EMBL/GenBank/DDBJ whole genome shotgun (WGS) entry which is preliminary data.</text>
</comment>
<feature type="compositionally biased region" description="Polar residues" evidence="2">
    <location>
        <begin position="1081"/>
        <end position="1091"/>
    </location>
</feature>
<evidence type="ECO:0000313" key="3">
    <source>
        <dbReference type="EMBL" id="KAG7087433.1"/>
    </source>
</evidence>
<dbReference type="PANTHER" id="PTHR23159">
    <property type="entry name" value="CENTROSOMAL PROTEIN 2"/>
    <property type="match status" value="1"/>
</dbReference>
<feature type="region of interest" description="Disordered" evidence="2">
    <location>
        <begin position="321"/>
        <end position="363"/>
    </location>
</feature>
<feature type="compositionally biased region" description="Polar residues" evidence="2">
    <location>
        <begin position="327"/>
        <end position="338"/>
    </location>
</feature>
<dbReference type="EMBL" id="CM032189">
    <property type="protein sequence ID" value="KAG7087433.1"/>
    <property type="molecule type" value="Genomic_DNA"/>
</dbReference>
<keyword evidence="1" id="KW-0175">Coiled coil</keyword>
<dbReference type="PANTHER" id="PTHR23159:SF31">
    <property type="entry name" value="CENTROSOME-ASSOCIATED PROTEIN CEP250 ISOFORM X1"/>
    <property type="match status" value="1"/>
</dbReference>
<dbReference type="OrthoDB" id="2593174at2759"/>
<dbReference type="RefSeq" id="XP_043003904.1">
    <property type="nucleotide sequence ID" value="XM_043158555.1"/>
</dbReference>
<protein>
    <submittedName>
        <fullName evidence="3">Uncharacterized protein</fullName>
    </submittedName>
</protein>
<organism evidence="3 4">
    <name type="scientific">Marasmius oreades</name>
    <name type="common">fairy-ring Marasmius</name>
    <dbReference type="NCBI Taxonomy" id="181124"/>
    <lineage>
        <taxon>Eukaryota</taxon>
        <taxon>Fungi</taxon>
        <taxon>Dikarya</taxon>
        <taxon>Basidiomycota</taxon>
        <taxon>Agaricomycotina</taxon>
        <taxon>Agaricomycetes</taxon>
        <taxon>Agaricomycetidae</taxon>
        <taxon>Agaricales</taxon>
        <taxon>Marasmiineae</taxon>
        <taxon>Marasmiaceae</taxon>
        <taxon>Marasmius</taxon>
    </lineage>
</organism>
<feature type="coiled-coil region" evidence="1">
    <location>
        <begin position="567"/>
        <end position="636"/>
    </location>
</feature>
<evidence type="ECO:0000256" key="2">
    <source>
        <dbReference type="SAM" id="MobiDB-lite"/>
    </source>
</evidence>
<feature type="region of interest" description="Disordered" evidence="2">
    <location>
        <begin position="1"/>
        <end position="191"/>
    </location>
</feature>
<sequence length="1259" mass="140604">MFQRFTSALRFGHRHDDEHAGPSKGEVMGQVLEQHPNLSVFHSDSDRPISPSSPPSSPSKIRKHLKRMSKGPEESLRSSSPIPSKLSIGKPKKVRPPLPLNNNSSQLSLGRATPEPSTSFPPTEPSRRPSLDALRSVGNGPFSSIRSRRSIDMLQATPSESLPPAQSPIPAGSVRSILREPNTPGTGQNVRFFSRDAYKVLTPDQSIADIENQAISLLPSNVPPTPVPKDDFPSVVSRASSSPKNARPTIVEVFSRMQDITNQPGDRDQDTSGPDKSLSSMSISEAPYTSNILDFSQDLQLPDLPPGLGFDIDFESGVGVSTDVDNHSQGPMMTSTPYRSDPRKGKGKEREVSVDEDDPLKHDVDEGIFHSKEKSSKMPLGLHHRSQSLSMGQTAFFSMMNGSKRSSTSSVVPSLVSDVKTASATDSPSVSSIRSRSRALSDTVFHSVLRSSPPKPPEEDIYDESSSDVLVYSGKDPEPDPFSANAGTYYTRQTMIPTTPPRGAPTHVRKTSKEDSLIVSLQTQLALQSELCGQYETDLRARDELVDLLSQKLSDSEKEDIKRRGILRAWKKKVAELERACRLLEEEVEGSRQESMERSLMDEASGQALRMLHRQIATLEREKGDVSRREEILREEVETLEGLVRERSEDVLNLKEKLWKQDESQRELQEGIIQANEQMEMLGNVSLCLVDEDELRKQLAEARAEAEQRNEEERAKHHEAETKWESQKTELLLSAENAKAEKISLEGELETLKQQLKNRDDEYTTLKSELEAQWGHAEKASDKIEVLSAEKEEIERERQALEVEKNTMEMDVQNLQLVKGGLEQRCQALETEKGELEKECQDLSNALEELQERVESMELDFNDSENRRNELERQVEALESQVHAGKDSVRYKHEHAEGLAHKLQEREARINELEMECRFNADNVARLEKNIEQRDQEVSALNERVLSQEKEVERISENMTKMTREHTRIVNEQMRDLQDSAMREGEARGEMESLLKSQAEANVVLRTSREKINSLQEEAEKLRRQVHQLQQDSADKEVKIVQLMKGRDRDKEDLNGLNIALDSKQQELELIKRKLSVRGTAGSTPLPTKTGNAHRRDPTIFSTPSTSRPPSVLSDSGRESVASNKERKLSSETPMKNPALARSTRANANPSAFTSKSATFKAGLMGPPVAPTRQSLGTPTPSQRVPSLSRTSSTVPKEVIQHRRPSSTVLDASKIRAAAAVKRAQLGESPPPSDASEKDDKENVDLRSQRRASMIPTPA</sequence>
<accession>A0A9P7RQX3</accession>
<name>A0A9P7RQX3_9AGAR</name>